<reference evidence="3" key="1">
    <citation type="journal article" date="2019" name="Int. J. Syst. Evol. Microbiol.">
        <title>The Global Catalogue of Microorganisms (GCM) 10K type strain sequencing project: providing services to taxonomists for standard genome sequencing and annotation.</title>
        <authorList>
            <consortium name="The Broad Institute Genomics Platform"/>
            <consortium name="The Broad Institute Genome Sequencing Center for Infectious Disease"/>
            <person name="Wu L."/>
            <person name="Ma J."/>
        </authorList>
    </citation>
    <scope>NUCLEOTIDE SEQUENCE [LARGE SCALE GENOMIC DNA]</scope>
    <source>
        <strain evidence="3">PCU 347</strain>
    </source>
</reference>
<sequence length="239" mass="25031">MALAGRRSGSVLVVQHTERGGPGRVGAWLRAAGLGLEVRHPWAGEALPGTLDGRPLLVLGGGWLPDDDERAPWLPATRHLVAEALAEGTPMLGICLGGQMLAQVAGGTVRAAHGTPEYGSTTIRLRPEAAADPLLAGLGETVPAIERHVDAITGLPPRAVWLAASDACPHQAFRVGERAWGVQFHPEADAAAVAAWDRAYLAGHGVDADRLHARAVADEAASAAAWSEFTRRFARVCRA</sequence>
<dbReference type="Gene3D" id="3.40.50.880">
    <property type="match status" value="1"/>
</dbReference>
<accession>A0ABV8TQS9</accession>
<proteinExistence type="predicted"/>
<evidence type="ECO:0000313" key="2">
    <source>
        <dbReference type="EMBL" id="MFC4333069.1"/>
    </source>
</evidence>
<dbReference type="PANTHER" id="PTHR42695:SF5">
    <property type="entry name" value="GLUTAMINE AMIDOTRANSFERASE YLR126C-RELATED"/>
    <property type="match status" value="1"/>
</dbReference>
<keyword evidence="2" id="KW-0315">Glutamine amidotransferase</keyword>
<protein>
    <submittedName>
        <fullName evidence="2">Type 1 glutamine amidotransferase</fullName>
    </submittedName>
</protein>
<gene>
    <name evidence="2" type="ORF">ACFPC0_35985</name>
</gene>
<dbReference type="Proteomes" id="UP001595824">
    <property type="component" value="Unassembled WGS sequence"/>
</dbReference>
<dbReference type="InterPro" id="IPR044992">
    <property type="entry name" value="ChyE-like"/>
</dbReference>
<dbReference type="SUPFAM" id="SSF52317">
    <property type="entry name" value="Class I glutamine amidotransferase-like"/>
    <property type="match status" value="1"/>
</dbReference>
<dbReference type="PROSITE" id="PS51273">
    <property type="entry name" value="GATASE_TYPE_1"/>
    <property type="match status" value="1"/>
</dbReference>
<keyword evidence="3" id="KW-1185">Reference proteome</keyword>
<dbReference type="PANTHER" id="PTHR42695">
    <property type="entry name" value="GLUTAMINE AMIDOTRANSFERASE YLR126C-RELATED"/>
    <property type="match status" value="1"/>
</dbReference>
<dbReference type="Pfam" id="PF00117">
    <property type="entry name" value="GATase"/>
    <property type="match status" value="1"/>
</dbReference>
<comment type="caution">
    <text evidence="2">The sequence shown here is derived from an EMBL/GenBank/DDBJ whole genome shotgun (WGS) entry which is preliminary data.</text>
</comment>
<evidence type="ECO:0000259" key="1">
    <source>
        <dbReference type="Pfam" id="PF00117"/>
    </source>
</evidence>
<dbReference type="EMBL" id="JBHSDP010000029">
    <property type="protein sequence ID" value="MFC4333069.1"/>
    <property type="molecule type" value="Genomic_DNA"/>
</dbReference>
<dbReference type="CDD" id="cd01741">
    <property type="entry name" value="GATase1_1"/>
    <property type="match status" value="1"/>
</dbReference>
<dbReference type="InterPro" id="IPR017926">
    <property type="entry name" value="GATASE"/>
</dbReference>
<feature type="domain" description="Glutamine amidotransferase" evidence="1">
    <location>
        <begin position="74"/>
        <end position="189"/>
    </location>
</feature>
<dbReference type="InterPro" id="IPR029062">
    <property type="entry name" value="Class_I_gatase-like"/>
</dbReference>
<name>A0ABV8TQS9_9ACTN</name>
<dbReference type="RefSeq" id="WP_381744426.1">
    <property type="nucleotide sequence ID" value="NZ_JBHSDP010000029.1"/>
</dbReference>
<organism evidence="2 3">
    <name type="scientific">Streptomyces andamanensis</name>
    <dbReference type="NCBI Taxonomy" id="1565035"/>
    <lineage>
        <taxon>Bacteria</taxon>
        <taxon>Bacillati</taxon>
        <taxon>Actinomycetota</taxon>
        <taxon>Actinomycetes</taxon>
        <taxon>Kitasatosporales</taxon>
        <taxon>Streptomycetaceae</taxon>
        <taxon>Streptomyces</taxon>
    </lineage>
</organism>
<evidence type="ECO:0000313" key="3">
    <source>
        <dbReference type="Proteomes" id="UP001595824"/>
    </source>
</evidence>